<organism evidence="2 3">
    <name type="scientific">Grus japonensis</name>
    <name type="common">Japanese crane</name>
    <name type="synonym">Red-crowned crane</name>
    <dbReference type="NCBI Taxonomy" id="30415"/>
    <lineage>
        <taxon>Eukaryota</taxon>
        <taxon>Metazoa</taxon>
        <taxon>Chordata</taxon>
        <taxon>Craniata</taxon>
        <taxon>Vertebrata</taxon>
        <taxon>Euteleostomi</taxon>
        <taxon>Archelosauria</taxon>
        <taxon>Archosauria</taxon>
        <taxon>Dinosauria</taxon>
        <taxon>Saurischia</taxon>
        <taxon>Theropoda</taxon>
        <taxon>Coelurosauria</taxon>
        <taxon>Aves</taxon>
        <taxon>Neognathae</taxon>
        <taxon>Neoaves</taxon>
        <taxon>Gruiformes</taxon>
        <taxon>Gruidae</taxon>
        <taxon>Grus</taxon>
    </lineage>
</organism>
<dbReference type="Proteomes" id="UP001623348">
    <property type="component" value="Unassembled WGS sequence"/>
</dbReference>
<sequence>MSLRLKQERREFANTCGQINFQEPGMARAALGPSTSPGSSWGDADPWAKPAQPNKPMEICCSCRYLLRSPIPMEKDIKII</sequence>
<feature type="region of interest" description="Disordered" evidence="1">
    <location>
        <begin position="31"/>
        <end position="51"/>
    </location>
</feature>
<gene>
    <name evidence="2" type="ORF">GRJ2_002007300</name>
</gene>
<keyword evidence="3" id="KW-1185">Reference proteome</keyword>
<dbReference type="EMBL" id="BAAFJT010000013">
    <property type="protein sequence ID" value="GAB0195420.1"/>
    <property type="molecule type" value="Genomic_DNA"/>
</dbReference>
<dbReference type="AlphaFoldDB" id="A0ABC9XE57"/>
<proteinExistence type="predicted"/>
<protein>
    <submittedName>
        <fullName evidence="2">Uncharacterized protein</fullName>
    </submittedName>
</protein>
<name>A0ABC9XE57_GRUJA</name>
<reference evidence="2 3" key="1">
    <citation type="submission" date="2024-06" db="EMBL/GenBank/DDBJ databases">
        <title>The draft genome of Grus japonensis, version 3.</title>
        <authorList>
            <person name="Nabeshima K."/>
            <person name="Suzuki S."/>
            <person name="Onuma M."/>
        </authorList>
    </citation>
    <scope>NUCLEOTIDE SEQUENCE [LARGE SCALE GENOMIC DNA]</scope>
    <source>
        <strain evidence="2 3">451A</strain>
    </source>
</reference>
<evidence type="ECO:0000256" key="1">
    <source>
        <dbReference type="SAM" id="MobiDB-lite"/>
    </source>
</evidence>
<evidence type="ECO:0000313" key="3">
    <source>
        <dbReference type="Proteomes" id="UP001623348"/>
    </source>
</evidence>
<comment type="caution">
    <text evidence="2">The sequence shown here is derived from an EMBL/GenBank/DDBJ whole genome shotgun (WGS) entry which is preliminary data.</text>
</comment>
<evidence type="ECO:0000313" key="2">
    <source>
        <dbReference type="EMBL" id="GAB0195420.1"/>
    </source>
</evidence>
<accession>A0ABC9XE57</accession>